<proteinExistence type="predicted"/>
<dbReference type="RefSeq" id="WP_310401693.1">
    <property type="nucleotide sequence ID" value="NZ_JAVDWW010000004.1"/>
</dbReference>
<dbReference type="InterPro" id="IPR010359">
    <property type="entry name" value="IrrE_HExxH"/>
</dbReference>
<protein>
    <submittedName>
        <fullName evidence="2">Zn-dependent peptidase ImmA (M78 family)/transcriptional regulator with XRE-family HTH domain</fullName>
    </submittedName>
</protein>
<dbReference type="Proteomes" id="UP001251217">
    <property type="component" value="Unassembled WGS sequence"/>
</dbReference>
<dbReference type="PANTHER" id="PTHR43236">
    <property type="entry name" value="ANTITOXIN HIGA1"/>
    <property type="match status" value="1"/>
</dbReference>
<evidence type="ECO:0000313" key="3">
    <source>
        <dbReference type="Proteomes" id="UP001251217"/>
    </source>
</evidence>
<evidence type="ECO:0000259" key="1">
    <source>
        <dbReference type="Pfam" id="PF06114"/>
    </source>
</evidence>
<dbReference type="InterPro" id="IPR052345">
    <property type="entry name" value="Rad_response_metalloprotease"/>
</dbReference>
<dbReference type="PANTHER" id="PTHR43236:SF1">
    <property type="entry name" value="BLL7220 PROTEIN"/>
    <property type="match status" value="1"/>
</dbReference>
<dbReference type="Pfam" id="PF06114">
    <property type="entry name" value="Peptidase_M78"/>
    <property type="match status" value="1"/>
</dbReference>
<comment type="caution">
    <text evidence="2">The sequence shown here is derived from an EMBL/GenBank/DDBJ whole genome shotgun (WGS) entry which is preliminary data.</text>
</comment>
<feature type="domain" description="IrrE N-terminal-like" evidence="1">
    <location>
        <begin position="192"/>
        <end position="289"/>
    </location>
</feature>
<evidence type="ECO:0000313" key="2">
    <source>
        <dbReference type="EMBL" id="MDR7168945.1"/>
    </source>
</evidence>
<dbReference type="EMBL" id="JAVDWW010000004">
    <property type="protein sequence ID" value="MDR7168945.1"/>
    <property type="molecule type" value="Genomic_DNA"/>
</dbReference>
<gene>
    <name evidence="2" type="ORF">J2W56_002686</name>
</gene>
<sequence>MTVDVYGSRVRQARVLRRMTSKAVMAELGWKGARQTRLEQATTSTLGNDEFVRLAEVLRFPAKFFTTAPGSRVDATDLLFRAPRATTAAEKEYLAQFAAALGDFLDSLDSRWPLPPVKLPIFEAGTPVATVASSVRERMGIASDAPIPYLTYETERCGVPVITRLRRSRSTGALSWDAVDDDTGLSEKHLGYSTRVGEYGDRPLVVVRASGSWERTRWTVAHEIGHLVLHAGGGEVTEDQELEASRFASELLAPAALIATEVPKMPSLMNLVPLKLKWGISIGALIRHLSASDLIDEQRYEMLRRQLYTRVNPDTGHTWGKTEPGWDAREAERPRLLSRWVERCYGANSAAMLASHKLMWPQDVLEDFLAGQRPAPVRSAAPVIAAAPTHEGGTVIAFDQFRQRRRA</sequence>
<accession>A0ABU1XEH0</accession>
<dbReference type="Gene3D" id="1.10.10.2910">
    <property type="match status" value="1"/>
</dbReference>
<name>A0ABU1XEH0_9NOCA</name>
<reference evidence="2 3" key="1">
    <citation type="submission" date="2023-07" db="EMBL/GenBank/DDBJ databases">
        <title>Sorghum-associated microbial communities from plants grown in Nebraska, USA.</title>
        <authorList>
            <person name="Schachtman D."/>
        </authorList>
    </citation>
    <scope>NUCLEOTIDE SEQUENCE [LARGE SCALE GENOMIC DNA]</scope>
    <source>
        <strain evidence="2 3">4272</strain>
    </source>
</reference>
<keyword evidence="3" id="KW-1185">Reference proteome</keyword>
<organism evidence="2 3">
    <name type="scientific">Nocardia kruczakiae</name>
    <dbReference type="NCBI Taxonomy" id="261477"/>
    <lineage>
        <taxon>Bacteria</taxon>
        <taxon>Bacillati</taxon>
        <taxon>Actinomycetota</taxon>
        <taxon>Actinomycetes</taxon>
        <taxon>Mycobacteriales</taxon>
        <taxon>Nocardiaceae</taxon>
        <taxon>Nocardia</taxon>
    </lineage>
</organism>